<keyword evidence="2" id="KW-0732">Signal</keyword>
<dbReference type="PROSITE" id="PS51257">
    <property type="entry name" value="PROKAR_LIPOPROTEIN"/>
    <property type="match status" value="1"/>
</dbReference>
<dbReference type="Gene3D" id="2.120.10.30">
    <property type="entry name" value="TolB, C-terminal domain"/>
    <property type="match status" value="1"/>
</dbReference>
<gene>
    <name evidence="4" type="ORF">NMP03_12865</name>
</gene>
<feature type="domain" description="Glucose/Sorbosone dehydrogenase" evidence="3">
    <location>
        <begin position="65"/>
        <end position="390"/>
    </location>
</feature>
<evidence type="ECO:0000313" key="4">
    <source>
        <dbReference type="EMBL" id="UUL82068.1"/>
    </source>
</evidence>
<dbReference type="InterPro" id="IPR011041">
    <property type="entry name" value="Quinoprot_gluc/sorb_DH_b-prop"/>
</dbReference>
<dbReference type="Pfam" id="PF07995">
    <property type="entry name" value="GSDH"/>
    <property type="match status" value="1"/>
</dbReference>
<feature type="signal peptide" evidence="2">
    <location>
        <begin position="1"/>
        <end position="18"/>
    </location>
</feature>
<dbReference type="InterPro" id="IPR012938">
    <property type="entry name" value="Glc/Sorbosone_DH"/>
</dbReference>
<reference evidence="4" key="1">
    <citation type="submission" date="2022-07" db="EMBL/GenBank/DDBJ databases">
        <title>Sphingomonas sp. nov., a novel bacterium isolated from the north slope of the Mount Everest.</title>
        <authorList>
            <person name="Cui X."/>
            <person name="Liu Y."/>
        </authorList>
    </citation>
    <scope>NUCLEOTIDE SEQUENCE</scope>
    <source>
        <strain evidence="4">S5-59</strain>
    </source>
</reference>
<dbReference type="RefSeq" id="WP_256505849.1">
    <property type="nucleotide sequence ID" value="NZ_CP101740.1"/>
</dbReference>
<feature type="chain" id="PRO_5045779116" evidence="2">
    <location>
        <begin position="19"/>
        <end position="394"/>
    </location>
</feature>
<protein>
    <submittedName>
        <fullName evidence="4">PQQ-dependent sugar dehydrogenase</fullName>
    </submittedName>
</protein>
<feature type="region of interest" description="Disordered" evidence="1">
    <location>
        <begin position="26"/>
        <end position="55"/>
    </location>
</feature>
<feature type="compositionally biased region" description="Pro residues" evidence="1">
    <location>
        <begin position="31"/>
        <end position="53"/>
    </location>
</feature>
<dbReference type="SUPFAM" id="SSF50952">
    <property type="entry name" value="Soluble quinoprotein glucose dehydrogenase"/>
    <property type="match status" value="1"/>
</dbReference>
<evidence type="ECO:0000256" key="1">
    <source>
        <dbReference type="SAM" id="MobiDB-lite"/>
    </source>
</evidence>
<dbReference type="InterPro" id="IPR011042">
    <property type="entry name" value="6-blade_b-propeller_TolB-like"/>
</dbReference>
<keyword evidence="5" id="KW-1185">Reference proteome</keyword>
<evidence type="ECO:0000259" key="3">
    <source>
        <dbReference type="Pfam" id="PF07995"/>
    </source>
</evidence>
<proteinExistence type="predicted"/>
<accession>A0ABY5L914</accession>
<dbReference type="EMBL" id="CP101740">
    <property type="protein sequence ID" value="UUL82068.1"/>
    <property type="molecule type" value="Genomic_DNA"/>
</dbReference>
<dbReference type="PANTHER" id="PTHR19328:SF75">
    <property type="entry name" value="ALDOSE SUGAR DEHYDROGENASE YLII"/>
    <property type="match status" value="1"/>
</dbReference>
<evidence type="ECO:0000256" key="2">
    <source>
        <dbReference type="SAM" id="SignalP"/>
    </source>
</evidence>
<organism evidence="4 5">
    <name type="scientific">Sphingomonas qomolangmaensis</name>
    <dbReference type="NCBI Taxonomy" id="2918765"/>
    <lineage>
        <taxon>Bacteria</taxon>
        <taxon>Pseudomonadati</taxon>
        <taxon>Pseudomonadota</taxon>
        <taxon>Alphaproteobacteria</taxon>
        <taxon>Sphingomonadales</taxon>
        <taxon>Sphingomonadaceae</taxon>
        <taxon>Sphingomonas</taxon>
    </lineage>
</organism>
<name>A0ABY5L914_9SPHN</name>
<dbReference type="Proteomes" id="UP001058533">
    <property type="component" value="Chromosome"/>
</dbReference>
<sequence>MTPRARLAALCAPLALLAGCDGGGTGAVTPTPTPTPAPTPAPTPTPTPTPAPPTTTVCSAPVASFDSPWAMTFLPDGRLLVTERGGTLRIVTQAGEKSQPIAGVPVAAAAGQGGLLDVVLHPQFASNRLVYLSFAEAGSGGKGLAVARGTLSADALRIDDLAILWRQAPKVAGDGHFGGRIAFAADGRMFVTAGERQQGTPAQDRSQTLGVVVRLTDTGGVPTDNPFVGQAGFRPEIWSFGHRNPYGLVFDASGRLLEHEHGPEGGDELNVIERGGNYGWPRASNGSDYGGGDIPDHRPGDGYVGPAAFWTPVIAPAGMIIYSGTLFSGWQGQALIGGLVQQGLVRVALTGATASEVQRIPLGRRIREVEQGPDGAIWVLEDGAGGRLLKLTPG</sequence>
<evidence type="ECO:0000313" key="5">
    <source>
        <dbReference type="Proteomes" id="UP001058533"/>
    </source>
</evidence>
<dbReference type="PANTHER" id="PTHR19328">
    <property type="entry name" value="HEDGEHOG-INTERACTING PROTEIN"/>
    <property type="match status" value="1"/>
</dbReference>